<dbReference type="EMBL" id="CM009753">
    <property type="protein sequence ID" value="PUZ56499.1"/>
    <property type="molecule type" value="Genomic_DNA"/>
</dbReference>
<dbReference type="SUPFAM" id="SSF56219">
    <property type="entry name" value="DNase I-like"/>
    <property type="match status" value="1"/>
</dbReference>
<dbReference type="Gramene" id="PUZ56499">
    <property type="protein sequence ID" value="PUZ56499"/>
    <property type="gene ID" value="GQ55_5G314000"/>
</dbReference>
<dbReference type="Proteomes" id="UP000244336">
    <property type="component" value="Chromosome 5"/>
</dbReference>
<dbReference type="PANTHER" id="PTHR33710">
    <property type="entry name" value="BNAC02G09200D PROTEIN"/>
    <property type="match status" value="1"/>
</dbReference>
<protein>
    <recommendedName>
        <fullName evidence="3">Endonuclease/exonuclease/phosphatase domain-containing protein</fullName>
    </recommendedName>
</protein>
<reference evidence="1 2" key="1">
    <citation type="submission" date="2018-04" db="EMBL/GenBank/DDBJ databases">
        <title>WGS assembly of Panicum hallii var. hallii HAL2.</title>
        <authorList>
            <person name="Lovell J."/>
            <person name="Jenkins J."/>
            <person name="Lowry D."/>
            <person name="Mamidi S."/>
            <person name="Sreedasyam A."/>
            <person name="Weng X."/>
            <person name="Barry K."/>
            <person name="Bonette J."/>
            <person name="Campitelli B."/>
            <person name="Daum C."/>
            <person name="Gordon S."/>
            <person name="Gould B."/>
            <person name="Lipzen A."/>
            <person name="MacQueen A."/>
            <person name="Palacio-Mejia J."/>
            <person name="Plott C."/>
            <person name="Shakirov E."/>
            <person name="Shu S."/>
            <person name="Yoshinaga Y."/>
            <person name="Zane M."/>
            <person name="Rokhsar D."/>
            <person name="Grimwood J."/>
            <person name="Schmutz J."/>
            <person name="Juenger T."/>
        </authorList>
    </citation>
    <scope>NUCLEOTIDE SEQUENCE [LARGE SCALE GENOMIC DNA]</scope>
    <source>
        <strain evidence="2">cv. HAL2</strain>
    </source>
</reference>
<gene>
    <name evidence="1" type="ORF">GQ55_5G314000</name>
</gene>
<evidence type="ECO:0008006" key="3">
    <source>
        <dbReference type="Google" id="ProtNLM"/>
    </source>
</evidence>
<accession>A0A2T7DLP9</accession>
<dbReference type="OrthoDB" id="692455at2759"/>
<sequence length="202" mass="23550">MVGDFNLMRKPEDKNKPGGDVTKMFLFNEVVSALGVVELPLHGRKYMWTNKQASPLLERLDWFFTSQSWTNNFPGTFVSPLTMETSDHLPCLISVNTSIHKGRVFRFENYLMEHDHFMDIVQHGWSLPTYQMDADKHITAKFKNLRRVIKAWEAHLSSLKANIANVKLLLSFLGILEEFRDVSFMEWNFKSLLEQKLVSLLR</sequence>
<dbReference type="Gene3D" id="3.60.10.10">
    <property type="entry name" value="Endonuclease/exonuclease/phosphatase"/>
    <property type="match status" value="1"/>
</dbReference>
<organism evidence="1 2">
    <name type="scientific">Panicum hallii var. hallii</name>
    <dbReference type="NCBI Taxonomy" id="1504633"/>
    <lineage>
        <taxon>Eukaryota</taxon>
        <taxon>Viridiplantae</taxon>
        <taxon>Streptophyta</taxon>
        <taxon>Embryophyta</taxon>
        <taxon>Tracheophyta</taxon>
        <taxon>Spermatophyta</taxon>
        <taxon>Magnoliopsida</taxon>
        <taxon>Liliopsida</taxon>
        <taxon>Poales</taxon>
        <taxon>Poaceae</taxon>
        <taxon>PACMAD clade</taxon>
        <taxon>Panicoideae</taxon>
        <taxon>Panicodae</taxon>
        <taxon>Paniceae</taxon>
        <taxon>Panicinae</taxon>
        <taxon>Panicum</taxon>
        <taxon>Panicum sect. Panicum</taxon>
    </lineage>
</organism>
<evidence type="ECO:0000313" key="1">
    <source>
        <dbReference type="EMBL" id="PUZ56499.1"/>
    </source>
</evidence>
<dbReference type="STRING" id="1504633.A0A2T7DLP9"/>
<evidence type="ECO:0000313" key="2">
    <source>
        <dbReference type="Proteomes" id="UP000244336"/>
    </source>
</evidence>
<keyword evidence="2" id="KW-1185">Reference proteome</keyword>
<dbReference type="AlphaFoldDB" id="A0A2T7DLP9"/>
<proteinExistence type="predicted"/>
<name>A0A2T7DLP9_9POAL</name>
<dbReference type="InterPro" id="IPR036691">
    <property type="entry name" value="Endo/exonu/phosph_ase_sf"/>
</dbReference>
<dbReference type="PANTHER" id="PTHR33710:SF71">
    <property type="entry name" value="ENDONUCLEASE_EXONUCLEASE_PHOSPHATASE DOMAIN-CONTAINING PROTEIN"/>
    <property type="match status" value="1"/>
</dbReference>